<proteinExistence type="predicted"/>
<organism evidence="1 2">
    <name type="scientific">Protopolystoma xenopodis</name>
    <dbReference type="NCBI Taxonomy" id="117903"/>
    <lineage>
        <taxon>Eukaryota</taxon>
        <taxon>Metazoa</taxon>
        <taxon>Spiralia</taxon>
        <taxon>Lophotrochozoa</taxon>
        <taxon>Platyhelminthes</taxon>
        <taxon>Monogenea</taxon>
        <taxon>Polyopisthocotylea</taxon>
        <taxon>Polystomatidea</taxon>
        <taxon>Polystomatidae</taxon>
        <taxon>Protopolystoma</taxon>
    </lineage>
</organism>
<evidence type="ECO:0000313" key="2">
    <source>
        <dbReference type="Proteomes" id="UP000784294"/>
    </source>
</evidence>
<sequence>MTRLTEGVKDSGVGKADDNLVHCDSHAQLVTFIHDRLAREDQLRLKQVTGADARRP</sequence>
<evidence type="ECO:0000313" key="1">
    <source>
        <dbReference type="EMBL" id="VEL15995.1"/>
    </source>
</evidence>
<dbReference type="EMBL" id="CAAALY010026726">
    <property type="protein sequence ID" value="VEL15995.1"/>
    <property type="molecule type" value="Genomic_DNA"/>
</dbReference>
<accession>A0A3S5FD12</accession>
<feature type="non-terminal residue" evidence="1">
    <location>
        <position position="56"/>
    </location>
</feature>
<reference evidence="1" key="1">
    <citation type="submission" date="2018-11" db="EMBL/GenBank/DDBJ databases">
        <authorList>
            <consortium name="Pathogen Informatics"/>
        </authorList>
    </citation>
    <scope>NUCLEOTIDE SEQUENCE</scope>
</reference>
<comment type="caution">
    <text evidence="1">The sequence shown here is derived from an EMBL/GenBank/DDBJ whole genome shotgun (WGS) entry which is preliminary data.</text>
</comment>
<protein>
    <submittedName>
        <fullName evidence="1">Uncharacterized protein</fullName>
    </submittedName>
</protein>
<dbReference type="Proteomes" id="UP000784294">
    <property type="component" value="Unassembled WGS sequence"/>
</dbReference>
<dbReference type="AlphaFoldDB" id="A0A3S5FD12"/>
<keyword evidence="2" id="KW-1185">Reference proteome</keyword>
<name>A0A3S5FD12_9PLAT</name>
<gene>
    <name evidence="1" type="ORF">PXEA_LOCUS9435</name>
</gene>